<dbReference type="PANTHER" id="PTHR30273">
    <property type="entry name" value="PERIPLASMIC SIGNAL SENSOR AND SIGMA FACTOR ACTIVATOR FECR-RELATED"/>
    <property type="match status" value="1"/>
</dbReference>
<evidence type="ECO:0000259" key="3">
    <source>
        <dbReference type="Pfam" id="PF16344"/>
    </source>
</evidence>
<dbReference type="GO" id="GO:0016989">
    <property type="term" value="F:sigma factor antagonist activity"/>
    <property type="evidence" value="ECO:0007669"/>
    <property type="project" value="TreeGrafter"/>
</dbReference>
<keyword evidence="1" id="KW-0812">Transmembrane</keyword>
<dbReference type="Gene3D" id="2.60.120.1440">
    <property type="match status" value="1"/>
</dbReference>
<dbReference type="AlphaFoldDB" id="A0A1W1ZKL2"/>
<keyword evidence="1" id="KW-0472">Membrane</keyword>
<dbReference type="EMBL" id="FWXT01000001">
    <property type="protein sequence ID" value="SMC48601.1"/>
    <property type="molecule type" value="Genomic_DNA"/>
</dbReference>
<sequence>MYQWEVKKAQRIIYLVTADQKSTLSESEKQELENWVKSDPENLALFNELKSAAKKDKALEVMRGYNVDAAFGNLKTKIATDHRNRKNKQYFLWGAAAAAVIAVVSIAGYFYSPAYHRGNEIAESLIAAKTIAAGRNRATLTLADGRSVELSGDKHGLIMKANELVYDDGTAVMNEGKTEAKQLRKTSDQYATLRTPKGGQYQIVLSDGTKVWLNAASEITYLPAFEKGERMVKLTGEAYFEVATQYISPSKKKPFIVKTATQQVEVLGTHFNICGYPDETSIRTTLMEGAVRVSRQGTFNTRLLKPNQQSIIENSHEDIKVLQVDPAYVIDWKNGDFIFDKDIRTIMRQISRWYNIEVAYEGEVTKEEFTGRILRSKNLAEVLNVLQKTNKVHFRIEDIATSGQTKRVVVMP</sequence>
<organism evidence="4 5">
    <name type="scientific">Pedobacter africanus</name>
    <dbReference type="NCBI Taxonomy" id="151894"/>
    <lineage>
        <taxon>Bacteria</taxon>
        <taxon>Pseudomonadati</taxon>
        <taxon>Bacteroidota</taxon>
        <taxon>Sphingobacteriia</taxon>
        <taxon>Sphingobacteriales</taxon>
        <taxon>Sphingobacteriaceae</taxon>
        <taxon>Pedobacter</taxon>
    </lineage>
</organism>
<feature type="domain" description="FecR protein" evidence="2">
    <location>
        <begin position="192"/>
        <end position="292"/>
    </location>
</feature>
<dbReference type="Pfam" id="PF16344">
    <property type="entry name" value="FecR_C"/>
    <property type="match status" value="1"/>
</dbReference>
<feature type="domain" description="Protein FecR C-terminal" evidence="3">
    <location>
        <begin position="337"/>
        <end position="398"/>
    </location>
</feature>
<dbReference type="InterPro" id="IPR032508">
    <property type="entry name" value="FecR_C"/>
</dbReference>
<gene>
    <name evidence="4" type="ORF">SAMN04488524_0787</name>
</gene>
<evidence type="ECO:0000313" key="5">
    <source>
        <dbReference type="Proteomes" id="UP000192756"/>
    </source>
</evidence>
<dbReference type="STRING" id="151894.SAMN04488524_0787"/>
<proteinExistence type="predicted"/>
<evidence type="ECO:0000313" key="4">
    <source>
        <dbReference type="EMBL" id="SMC48601.1"/>
    </source>
</evidence>
<evidence type="ECO:0000259" key="2">
    <source>
        <dbReference type="Pfam" id="PF04773"/>
    </source>
</evidence>
<reference evidence="5" key="1">
    <citation type="submission" date="2017-04" db="EMBL/GenBank/DDBJ databases">
        <authorList>
            <person name="Varghese N."/>
            <person name="Submissions S."/>
        </authorList>
    </citation>
    <scope>NUCLEOTIDE SEQUENCE [LARGE SCALE GENOMIC DNA]</scope>
    <source>
        <strain evidence="5">DSM 12126</strain>
    </source>
</reference>
<dbReference type="Pfam" id="PF04773">
    <property type="entry name" value="FecR"/>
    <property type="match status" value="1"/>
</dbReference>
<dbReference type="RefSeq" id="WP_084237089.1">
    <property type="nucleotide sequence ID" value="NZ_FWXT01000001.1"/>
</dbReference>
<feature type="transmembrane region" description="Helical" evidence="1">
    <location>
        <begin position="90"/>
        <end position="111"/>
    </location>
</feature>
<dbReference type="Proteomes" id="UP000192756">
    <property type="component" value="Unassembled WGS sequence"/>
</dbReference>
<protein>
    <submittedName>
        <fullName evidence="4">FecR family protein</fullName>
    </submittedName>
</protein>
<keyword evidence="5" id="KW-1185">Reference proteome</keyword>
<dbReference type="Gene3D" id="3.55.50.30">
    <property type="match status" value="1"/>
</dbReference>
<dbReference type="PANTHER" id="PTHR30273:SF2">
    <property type="entry name" value="PROTEIN FECR"/>
    <property type="match status" value="1"/>
</dbReference>
<accession>A0A1W1ZKL2</accession>
<dbReference type="InterPro" id="IPR012373">
    <property type="entry name" value="Ferrdict_sens_TM"/>
</dbReference>
<keyword evidence="1" id="KW-1133">Transmembrane helix</keyword>
<dbReference type="OrthoDB" id="1099963at2"/>
<dbReference type="InterPro" id="IPR006860">
    <property type="entry name" value="FecR"/>
</dbReference>
<evidence type="ECO:0000256" key="1">
    <source>
        <dbReference type="SAM" id="Phobius"/>
    </source>
</evidence>
<name>A0A1W1ZKL2_9SPHI</name>